<dbReference type="Pfam" id="PF00226">
    <property type="entry name" value="DnaJ"/>
    <property type="match status" value="1"/>
</dbReference>
<evidence type="ECO:0000256" key="1">
    <source>
        <dbReference type="SAM" id="MobiDB-lite"/>
    </source>
</evidence>
<sequence>MARYDLAFFLCCFKSFLGPTDGPDGETFYSILGIDDDATPEEIKKAYKRRSLEMHPDKLAQRGKEVTPEDQARFTRMKEAYEILSDPHKRESYDALGEKGMKWLEEPFSIDPQQLAHNFAASSFLDRSKIFAIFVVIAVAIFILPVLICLQVDGHLGPNAQWMAIFTPLWIWDTFILFYHIRVIMMGPIQRPDHIPEDEWIDPLPMSKRYFSLFRFVLVVVFEILAGLKLDDDVPWKWAAVFAPIYLWEATTLYKKFPLARMRIVTVEDLEEALGKPFAEFTQAERELIARRYSVVPSPHSAEFEAAHKLKSRARQDCIKLLFRVVFLAFVIINLDYDFNWNWWAVFTPIWILSFCICCGTIQGFRETVSAAAEKDPDTFAGGKGQSLDGTMPVKPAGMGTDIENPGTSAAGYGAMADDGDGKAATSQPGGKDAQKPSVSDEEREELKAQVAQSGHRMLSGICSQAFLLIIVLLFVGKVEGAGYSSVVIISPFLFVAGIMLCCLGCTIFCVTEIDNSDAGGYEQMSGAGAGDAPGGIPVTQEHAGVDTEGGGAGSNTIYIPPPPVATEASGVATKKVDNILLQQQNLVETTALGVSAPSPAVATSSNVQTEGQHGNSEGPALSTHSPATPVDLLDDGPPLTTELSPPGTDSNTSDQSAAQASTTAATEEKQQQYAEAPMHSSLHELD</sequence>
<feature type="region of interest" description="Disordered" evidence="1">
    <location>
        <begin position="599"/>
        <end position="687"/>
    </location>
</feature>
<reference evidence="4" key="1">
    <citation type="submission" date="2021-01" db="EMBL/GenBank/DDBJ databases">
        <authorList>
            <person name="Corre E."/>
            <person name="Pelletier E."/>
            <person name="Niang G."/>
            <person name="Scheremetjew M."/>
            <person name="Finn R."/>
            <person name="Kale V."/>
            <person name="Holt S."/>
            <person name="Cochrane G."/>
            <person name="Meng A."/>
            <person name="Brown T."/>
            <person name="Cohen L."/>
        </authorList>
    </citation>
    <scope>NUCLEOTIDE SEQUENCE</scope>
    <source>
        <strain evidence="4">Isolate 1302-5</strain>
    </source>
</reference>
<gene>
    <name evidence="4" type="ORF">OAUR00152_LOCUS30671</name>
</gene>
<feature type="transmembrane region" description="Helical" evidence="2">
    <location>
        <begin position="213"/>
        <end position="230"/>
    </location>
</feature>
<dbReference type="PRINTS" id="PR00625">
    <property type="entry name" value="JDOMAIN"/>
</dbReference>
<dbReference type="InterPro" id="IPR019396">
    <property type="entry name" value="TM_Fragile-X-F-assoc"/>
</dbReference>
<evidence type="ECO:0000259" key="3">
    <source>
        <dbReference type="PROSITE" id="PS50076"/>
    </source>
</evidence>
<feature type="transmembrane region" description="Helical" evidence="2">
    <location>
        <begin position="458"/>
        <end position="477"/>
    </location>
</feature>
<dbReference type="PROSITE" id="PS50076">
    <property type="entry name" value="DNAJ_2"/>
    <property type="match status" value="1"/>
</dbReference>
<dbReference type="Pfam" id="PF10269">
    <property type="entry name" value="Tmemb_185A"/>
    <property type="match status" value="2"/>
</dbReference>
<dbReference type="PANTHER" id="PTHR13568:SF9">
    <property type="entry name" value="TRANSMEMBRANE PROTEIN 203"/>
    <property type="match status" value="1"/>
</dbReference>
<organism evidence="4">
    <name type="scientific">Odontella aurita</name>
    <dbReference type="NCBI Taxonomy" id="265563"/>
    <lineage>
        <taxon>Eukaryota</taxon>
        <taxon>Sar</taxon>
        <taxon>Stramenopiles</taxon>
        <taxon>Ochrophyta</taxon>
        <taxon>Bacillariophyta</taxon>
        <taxon>Mediophyceae</taxon>
        <taxon>Biddulphiophycidae</taxon>
        <taxon>Eupodiscales</taxon>
        <taxon>Odontellaceae</taxon>
        <taxon>Odontella</taxon>
    </lineage>
</organism>
<feature type="transmembrane region" description="Helical" evidence="2">
    <location>
        <begin position="236"/>
        <end position="254"/>
    </location>
</feature>
<feature type="compositionally biased region" description="Polar residues" evidence="1">
    <location>
        <begin position="642"/>
        <end position="652"/>
    </location>
</feature>
<evidence type="ECO:0000256" key="2">
    <source>
        <dbReference type="SAM" id="Phobius"/>
    </source>
</evidence>
<feature type="transmembrane region" description="Helical" evidence="2">
    <location>
        <begin position="321"/>
        <end position="337"/>
    </location>
</feature>
<dbReference type="EMBL" id="HBKQ01044510">
    <property type="protein sequence ID" value="CAE2268808.1"/>
    <property type="molecule type" value="Transcribed_RNA"/>
</dbReference>
<feature type="region of interest" description="Disordered" evidence="1">
    <location>
        <begin position="420"/>
        <end position="444"/>
    </location>
</feature>
<dbReference type="InterPro" id="IPR036869">
    <property type="entry name" value="J_dom_sf"/>
</dbReference>
<feature type="transmembrane region" description="Helical" evidence="2">
    <location>
        <begin position="160"/>
        <end position="181"/>
    </location>
</feature>
<feature type="domain" description="J" evidence="3">
    <location>
        <begin position="27"/>
        <end position="97"/>
    </location>
</feature>
<dbReference type="CDD" id="cd06257">
    <property type="entry name" value="DnaJ"/>
    <property type="match status" value="1"/>
</dbReference>
<dbReference type="AlphaFoldDB" id="A0A7S4JN11"/>
<dbReference type="InterPro" id="IPR018253">
    <property type="entry name" value="DnaJ_domain_CS"/>
</dbReference>
<dbReference type="InterPro" id="IPR001623">
    <property type="entry name" value="DnaJ_domain"/>
</dbReference>
<feature type="transmembrane region" description="Helical" evidence="2">
    <location>
        <begin position="130"/>
        <end position="148"/>
    </location>
</feature>
<feature type="compositionally biased region" description="Polar residues" evidence="1">
    <location>
        <begin position="607"/>
        <end position="616"/>
    </location>
</feature>
<feature type="compositionally biased region" description="Basic and acidic residues" evidence="1">
    <location>
        <begin position="433"/>
        <end position="444"/>
    </location>
</feature>
<accession>A0A7S4JN11</accession>
<keyword evidence="2" id="KW-1133">Transmembrane helix</keyword>
<dbReference type="PROSITE" id="PS00636">
    <property type="entry name" value="DNAJ_1"/>
    <property type="match status" value="1"/>
</dbReference>
<name>A0A7S4JN11_9STRA</name>
<dbReference type="SMART" id="SM00271">
    <property type="entry name" value="DnaJ"/>
    <property type="match status" value="1"/>
</dbReference>
<dbReference type="PANTHER" id="PTHR13568">
    <property type="entry name" value="FAM11A, B PROTEIN"/>
    <property type="match status" value="1"/>
</dbReference>
<feature type="compositionally biased region" description="Low complexity" evidence="1">
    <location>
        <begin position="653"/>
        <end position="677"/>
    </location>
</feature>
<evidence type="ECO:0000313" key="4">
    <source>
        <dbReference type="EMBL" id="CAE2268808.1"/>
    </source>
</evidence>
<keyword evidence="2" id="KW-0812">Transmembrane</keyword>
<proteinExistence type="predicted"/>
<protein>
    <recommendedName>
        <fullName evidence="3">J domain-containing protein</fullName>
    </recommendedName>
</protein>
<keyword evidence="2" id="KW-0472">Membrane</keyword>
<dbReference type="SUPFAM" id="SSF46565">
    <property type="entry name" value="Chaperone J-domain"/>
    <property type="match status" value="1"/>
</dbReference>
<feature type="transmembrane region" description="Helical" evidence="2">
    <location>
        <begin position="489"/>
        <end position="511"/>
    </location>
</feature>
<dbReference type="Gene3D" id="1.10.287.110">
    <property type="entry name" value="DnaJ domain"/>
    <property type="match status" value="1"/>
</dbReference>
<feature type="transmembrane region" description="Helical" evidence="2">
    <location>
        <begin position="343"/>
        <end position="365"/>
    </location>
</feature>